<protein>
    <submittedName>
        <fullName evidence="1">Uncharacterized protein</fullName>
    </submittedName>
</protein>
<reference evidence="1 2" key="1">
    <citation type="journal article" date="2018" name="Front. Plant Sci.">
        <title>Red Clover (Trifolium pratense) and Zigzag Clover (T. medium) - A Picture of Genomic Similarities and Differences.</title>
        <authorList>
            <person name="Dluhosova J."/>
            <person name="Istvanek J."/>
            <person name="Nedelnik J."/>
            <person name="Repkova J."/>
        </authorList>
    </citation>
    <scope>NUCLEOTIDE SEQUENCE [LARGE SCALE GENOMIC DNA]</scope>
    <source>
        <strain evidence="2">cv. 10/8</strain>
        <tissue evidence="1">Leaf</tissue>
    </source>
</reference>
<organism evidence="1 2">
    <name type="scientific">Trifolium medium</name>
    <dbReference type="NCBI Taxonomy" id="97028"/>
    <lineage>
        <taxon>Eukaryota</taxon>
        <taxon>Viridiplantae</taxon>
        <taxon>Streptophyta</taxon>
        <taxon>Embryophyta</taxon>
        <taxon>Tracheophyta</taxon>
        <taxon>Spermatophyta</taxon>
        <taxon>Magnoliopsida</taxon>
        <taxon>eudicotyledons</taxon>
        <taxon>Gunneridae</taxon>
        <taxon>Pentapetalae</taxon>
        <taxon>rosids</taxon>
        <taxon>fabids</taxon>
        <taxon>Fabales</taxon>
        <taxon>Fabaceae</taxon>
        <taxon>Papilionoideae</taxon>
        <taxon>50 kb inversion clade</taxon>
        <taxon>NPAAA clade</taxon>
        <taxon>Hologalegina</taxon>
        <taxon>IRL clade</taxon>
        <taxon>Trifolieae</taxon>
        <taxon>Trifolium</taxon>
    </lineage>
</organism>
<dbReference type="EMBL" id="LXQA010669516">
    <property type="protein sequence ID" value="MCI65101.1"/>
    <property type="molecule type" value="Genomic_DNA"/>
</dbReference>
<evidence type="ECO:0000313" key="1">
    <source>
        <dbReference type="EMBL" id="MCI65101.1"/>
    </source>
</evidence>
<keyword evidence="2" id="KW-1185">Reference proteome</keyword>
<sequence>MSTGRERATPAYYSWSKQSISKLKCNVDTACYTEDNSFCVGTCIRDENGQFMQAYTRRFH</sequence>
<feature type="non-terminal residue" evidence="1">
    <location>
        <position position="60"/>
    </location>
</feature>
<comment type="caution">
    <text evidence="1">The sequence shown here is derived from an EMBL/GenBank/DDBJ whole genome shotgun (WGS) entry which is preliminary data.</text>
</comment>
<dbReference type="Proteomes" id="UP000265520">
    <property type="component" value="Unassembled WGS sequence"/>
</dbReference>
<accession>A0A392TV95</accession>
<dbReference type="AlphaFoldDB" id="A0A392TV95"/>
<name>A0A392TV95_9FABA</name>
<evidence type="ECO:0000313" key="2">
    <source>
        <dbReference type="Proteomes" id="UP000265520"/>
    </source>
</evidence>
<proteinExistence type="predicted"/>